<feature type="coiled-coil region" evidence="1">
    <location>
        <begin position="1096"/>
        <end position="1130"/>
    </location>
</feature>
<dbReference type="eggNOG" id="COG3953">
    <property type="taxonomic scope" value="Bacteria"/>
</dbReference>
<evidence type="ECO:0000259" key="3">
    <source>
        <dbReference type="Pfam" id="PF10145"/>
    </source>
</evidence>
<dbReference type="STRING" id="416870.llmg_2089"/>
<organism evidence="4 5">
    <name type="scientific">Lactococcus lactis subsp. cremoris (strain MG1363)</name>
    <dbReference type="NCBI Taxonomy" id="416870"/>
    <lineage>
        <taxon>Bacteria</taxon>
        <taxon>Bacillati</taxon>
        <taxon>Bacillota</taxon>
        <taxon>Bacilli</taxon>
        <taxon>Lactobacillales</taxon>
        <taxon>Streptococcaceae</taxon>
        <taxon>Lactococcus</taxon>
        <taxon>Lactococcus cremoris subsp. cremoris</taxon>
    </lineage>
</organism>
<dbReference type="KEGG" id="llm:llmg_2089"/>
<dbReference type="NCBIfam" id="TIGR01760">
    <property type="entry name" value="tape_meas_TP901"/>
    <property type="match status" value="2"/>
</dbReference>
<gene>
    <name evidence="4" type="primary">ps453</name>
    <name evidence="4" type="ordered locus">llmg_2089</name>
</gene>
<feature type="coiled-coil region" evidence="1">
    <location>
        <begin position="1159"/>
        <end position="1208"/>
    </location>
</feature>
<dbReference type="GO" id="GO:0008569">
    <property type="term" value="F:minus-end-directed microtubule motor activity"/>
    <property type="evidence" value="ECO:0007669"/>
    <property type="project" value="TreeGrafter"/>
</dbReference>
<dbReference type="Pfam" id="PF10145">
    <property type="entry name" value="PhageMin_Tail"/>
    <property type="match status" value="1"/>
</dbReference>
<dbReference type="GO" id="GO:0030286">
    <property type="term" value="C:dynein complex"/>
    <property type="evidence" value="ECO:0007669"/>
    <property type="project" value="InterPro"/>
</dbReference>
<evidence type="ECO:0000313" key="5">
    <source>
        <dbReference type="Proteomes" id="UP000000364"/>
    </source>
</evidence>
<dbReference type="Proteomes" id="UP000000364">
    <property type="component" value="Chromosome"/>
</dbReference>
<feature type="domain" description="Phage tail tape measure protein" evidence="3">
    <location>
        <begin position="326"/>
        <end position="536"/>
    </location>
</feature>
<dbReference type="InterPro" id="IPR010090">
    <property type="entry name" value="Phage_tape_meas"/>
</dbReference>
<keyword evidence="1" id="KW-0175">Coiled coil</keyword>
<reference evidence="4 5" key="1">
    <citation type="journal article" date="2007" name="J. Bacteriol.">
        <title>The complete genome sequence of the lactic acid bacterial paradigm Lactococcus lactis subsp. cremoris MG1363.</title>
        <authorList>
            <person name="Wegmann U."/>
            <person name="O'Connell-Motherway M."/>
            <person name="Zomer A."/>
            <person name="Buist G."/>
            <person name="Shearman C."/>
            <person name="Canchaya C."/>
            <person name="Ventura M."/>
            <person name="Goesmann A."/>
            <person name="Gasson M.J."/>
            <person name="Kuipers O.P."/>
            <person name="van Sinderen D."/>
            <person name="Kok J."/>
        </authorList>
    </citation>
    <scope>NUCLEOTIDE SEQUENCE [LARGE SCALE GENOMIC DNA]</scope>
    <source>
        <strain evidence="4 5">MG1363</strain>
    </source>
</reference>
<evidence type="ECO:0000313" key="4">
    <source>
        <dbReference type="EMBL" id="CAL98656.1"/>
    </source>
</evidence>
<proteinExistence type="predicted"/>
<dbReference type="GO" id="GO:0045505">
    <property type="term" value="F:dynein intermediate chain binding"/>
    <property type="evidence" value="ECO:0007669"/>
    <property type="project" value="InterPro"/>
</dbReference>
<dbReference type="eggNOG" id="COG5283">
    <property type="taxonomic scope" value="Bacteria"/>
</dbReference>
<protein>
    <submittedName>
        <fullName evidence="4">Phage tail component</fullName>
    </submittedName>
</protein>
<evidence type="ECO:0000256" key="2">
    <source>
        <dbReference type="SAM" id="MobiDB-lite"/>
    </source>
</evidence>
<dbReference type="InterPro" id="IPR023346">
    <property type="entry name" value="Lysozyme-like_dom_sf"/>
</dbReference>
<dbReference type="EMBL" id="AM406671">
    <property type="protein sequence ID" value="CAL98656.1"/>
    <property type="molecule type" value="Genomic_DNA"/>
</dbReference>
<dbReference type="PANTHER" id="PTHR10676">
    <property type="entry name" value="DYNEIN HEAVY CHAIN FAMILY PROTEIN"/>
    <property type="match status" value="1"/>
</dbReference>
<feature type="coiled-coil region" evidence="1">
    <location>
        <begin position="489"/>
        <end position="544"/>
    </location>
</feature>
<dbReference type="SMR" id="A2RMX0"/>
<dbReference type="RefSeq" id="WP_011835801.1">
    <property type="nucleotide sequence ID" value="NC_009004.1"/>
</dbReference>
<sequence>MADIMVDSVTTGIDLNETKAVEAINRLKSAVKDSTREWQINEAQAKSAGDAVSASKYRYEGLSEAMEKQKAYIANLSEGMKTINRDTDAGEKAYQKYNAQLSTAERSLASMTGQLNRAKSAYEYQQTGIEDLNKSLSANDKLMQSQIDLYEKTRNKMGAAKAEVSGLSTSYAKQTEIYRAQVTELKRLESAEGTSSETLVKQKTRVNEAASSLLNYRNKLLEANLAVTKMQPFNSESLIGKGLNTVYQTTEKATDVMAAGYQKVKNAAYQSAFGIAAIGAAAIKGSQMAADLQDSYIRTTNLAVTGGEKVAEVTKNVAQMQKDGAQYSVEYGKSQKEIAEGYQELIKRGYTSTEALGAMRSELQASVASGDDFNNVLSVTSQVVDAYGMRTDNAAQMTKNTKDVVNQLAYAADMTATDFASMGKAMEYVGDSSHSAGFQLSEASSAIGILSNHGLEADKAGTGLRKVINSITGALSDQSASQEDAAKSESALNEKIAEHQKKLEEAQAVVNSGTGNTKAATKAIEKQKEAIGKLQNKVDQLQSGGAAKDMLSKLGIKNSDLVDANGNLRDLTTIMSIVNDHTKNMGTAEKSSVFQQLFGTTGQQAGIILAQNNKELEELNNKVKNSADGQGYVANLAKKNMGSVKSEIKQFKAAGEAVLIMIGQKFLPVLSDAATSMAKAFNSKEGKQGLEEIAGWIAKIFQGIVDTVKFIGTHKDEVVTFGKIFAGIWATKKIGDVIVWLKKLKKSLLEIQAIDALSGGLGTGGIKSSVGKGVVSEAGTVASTVTKGGVAAEGEALVASGGLSKATSLIPRLLGIIGSVGGSTVLSGGINAGAELLSKDSTAQKTGGVAGSLGGAAAGAAIGSLIAPGIGTAIGAAIGGMGGKNLGKKLGDLINDGLKESSLKSEKLPVVKFDLKAPTKDMKEFSKDYQGFLDKIKKSATIDIVDEKSLEKAKKATADAYAKMSKDIDKFYQNQEKDSKKQVDILVKNGVITQAQADKLNKGQKDSDEKQKNAQKKNLDEMKKNTDNYYASVSKEQKRANDANTRLTKDHDAEIKKIKSGSTDALLALEKKYGKNSPQYQKEMMAEILRATNSFDNKQEQNKKEHSNNMNKIEKDYAKTQTKSEEQMNNQINTATKIAQNKQLDLLDDLKNKKGKLNQKQLIDTLEKADDEYKGVKDKAQKQKDDVVKAANEQYKKSVAAIDKQRAENGSITKAQYDEMIKTAKKQRDDSIGHANEQYKGVVDKAQKTHKETIDFANDKADKNVKAAAGEQKQTVEQYTKGFRDSRDLINSFVDGINGVLNFLHKGWGNIGHVSLKGYAVGTRGLAQDETALVGEEGFELAHHPNRGIFAVGQQGPEIRNLKAGTSILPHSMSKEFLSLTANLPAHADGVSGFLSDALGWVKSTYKDVTSVISKGPKGVVDAIYNGLGLDDLENDFPPVVTRIAKGSAQTAQDNFIKFLQSFFKKAESDAGGSQGSPSGSGVQRWAGQVKQALAANGLSTSQDMIDRVLRQISSESSGNEKAVQGNIGDINNITGDLAKGLMQTISSTFNANKFPGHGDIFNGYDNLLAALNYAKKTYGSSLSFLGNGHGYENGGVIDAHGFYEIAEGNRPEMVIPLDPQKKSRATQLLNQASQTIAAHEPSNKPNNNIETALTEAVNLLSQMLGITKEQTTALKNQPAPIIDENSLFKGAAATINKTQNAYQNSSNRRRGIIN</sequence>
<accession>A2RMX0</accession>
<dbReference type="HOGENOM" id="CLU_002225_0_0_9"/>
<evidence type="ECO:0000256" key="1">
    <source>
        <dbReference type="SAM" id="Coils"/>
    </source>
</evidence>
<dbReference type="CDD" id="cd13402">
    <property type="entry name" value="LT_TF-like"/>
    <property type="match status" value="1"/>
</dbReference>
<dbReference type="PANTHER" id="PTHR10676:SF398">
    <property type="entry name" value="DYNEIN HEAVY CHAIN"/>
    <property type="match status" value="1"/>
</dbReference>
<dbReference type="OrthoDB" id="2144002at2"/>
<feature type="compositionally biased region" description="Basic and acidic residues" evidence="2">
    <location>
        <begin position="999"/>
        <end position="1025"/>
    </location>
</feature>
<feature type="region of interest" description="Disordered" evidence="2">
    <location>
        <begin position="997"/>
        <end position="1025"/>
    </location>
</feature>
<dbReference type="SUPFAM" id="SSF53955">
    <property type="entry name" value="Lysozyme-like"/>
    <property type="match status" value="1"/>
</dbReference>
<name>A2RMX0_LACLM</name>
<dbReference type="eggNOG" id="COG4487">
    <property type="taxonomic scope" value="Bacteria"/>
</dbReference>
<dbReference type="GO" id="GO:0051959">
    <property type="term" value="F:dynein light intermediate chain binding"/>
    <property type="evidence" value="ECO:0007669"/>
    <property type="project" value="InterPro"/>
</dbReference>
<dbReference type="InterPro" id="IPR026983">
    <property type="entry name" value="DHC"/>
</dbReference>
<dbReference type="GO" id="GO:0007018">
    <property type="term" value="P:microtubule-based movement"/>
    <property type="evidence" value="ECO:0007669"/>
    <property type="project" value="InterPro"/>
</dbReference>